<feature type="domain" description="Ig-like" evidence="3">
    <location>
        <begin position="62"/>
        <end position="164"/>
    </location>
</feature>
<dbReference type="PANTHER" id="PTHR23268">
    <property type="entry name" value="T-CELL RECEPTOR BETA CHAIN"/>
    <property type="match status" value="1"/>
</dbReference>
<evidence type="ECO:0000313" key="5">
    <source>
        <dbReference type="Proteomes" id="UP001476798"/>
    </source>
</evidence>
<dbReference type="EMBL" id="JAHRIO010056558">
    <property type="protein sequence ID" value="MEQ2176911.1"/>
    <property type="molecule type" value="Genomic_DNA"/>
</dbReference>
<dbReference type="InterPro" id="IPR013106">
    <property type="entry name" value="Ig_V-set"/>
</dbReference>
<dbReference type="InterPro" id="IPR003599">
    <property type="entry name" value="Ig_sub"/>
</dbReference>
<dbReference type="Gene3D" id="2.60.40.10">
    <property type="entry name" value="Immunoglobulins"/>
    <property type="match status" value="1"/>
</dbReference>
<dbReference type="PROSITE" id="PS50835">
    <property type="entry name" value="IG_LIKE"/>
    <property type="match status" value="1"/>
</dbReference>
<name>A0ABV0NZR5_9TELE</name>
<reference evidence="4 5" key="1">
    <citation type="submission" date="2021-06" db="EMBL/GenBank/DDBJ databases">
        <authorList>
            <person name="Palmer J.M."/>
        </authorList>
    </citation>
    <scope>NUCLEOTIDE SEQUENCE [LARGE SCALE GENOMIC DNA]</scope>
    <source>
        <strain evidence="4 5">GA_2019</strain>
        <tissue evidence="4">Muscle</tissue>
    </source>
</reference>
<evidence type="ECO:0000313" key="4">
    <source>
        <dbReference type="EMBL" id="MEQ2176911.1"/>
    </source>
</evidence>
<evidence type="ECO:0000259" key="3">
    <source>
        <dbReference type="PROSITE" id="PS50835"/>
    </source>
</evidence>
<dbReference type="InterPro" id="IPR013783">
    <property type="entry name" value="Ig-like_fold"/>
</dbReference>
<dbReference type="InterPro" id="IPR036179">
    <property type="entry name" value="Ig-like_dom_sf"/>
</dbReference>
<dbReference type="InterPro" id="IPR007110">
    <property type="entry name" value="Ig-like_dom"/>
</dbReference>
<sequence>MGWFTIDQSKIKVLEALAVFVQQNMDVIIRQELLILVYIWLWTSGLTAESDVHQPLMLWKNQGDNATIECKHSKGATYYQMYWYRQLPGETMKQIVLTVANSKPDFETDFEAEFRSEKLSVTKPDALSGTFTVRKLVPEDEGLYFCAVSEHSDTNNLKARTKTSVLLAHI</sequence>
<accession>A0ABV0NZR5</accession>
<comment type="caution">
    <text evidence="4">The sequence shown here is derived from an EMBL/GenBank/DDBJ whole genome shotgun (WGS) entry which is preliminary data.</text>
</comment>
<gene>
    <name evidence="4" type="ORF">GOODEAATRI_033080</name>
</gene>
<evidence type="ECO:0000256" key="1">
    <source>
        <dbReference type="ARBA" id="ARBA00022729"/>
    </source>
</evidence>
<organism evidence="4 5">
    <name type="scientific">Goodea atripinnis</name>
    <dbReference type="NCBI Taxonomy" id="208336"/>
    <lineage>
        <taxon>Eukaryota</taxon>
        <taxon>Metazoa</taxon>
        <taxon>Chordata</taxon>
        <taxon>Craniata</taxon>
        <taxon>Vertebrata</taxon>
        <taxon>Euteleostomi</taxon>
        <taxon>Actinopterygii</taxon>
        <taxon>Neopterygii</taxon>
        <taxon>Teleostei</taxon>
        <taxon>Neoteleostei</taxon>
        <taxon>Acanthomorphata</taxon>
        <taxon>Ovalentaria</taxon>
        <taxon>Atherinomorphae</taxon>
        <taxon>Cyprinodontiformes</taxon>
        <taxon>Goodeidae</taxon>
        <taxon>Goodea</taxon>
    </lineage>
</organism>
<keyword evidence="5" id="KW-1185">Reference proteome</keyword>
<dbReference type="Proteomes" id="UP001476798">
    <property type="component" value="Unassembled WGS sequence"/>
</dbReference>
<keyword evidence="1" id="KW-0732">Signal</keyword>
<dbReference type="SMART" id="SM00406">
    <property type="entry name" value="IGv"/>
    <property type="match status" value="1"/>
</dbReference>
<evidence type="ECO:0000256" key="2">
    <source>
        <dbReference type="ARBA" id="ARBA00022859"/>
    </source>
</evidence>
<dbReference type="PANTHER" id="PTHR23268:SF102">
    <property type="entry name" value="IMMUNOGLOBULIN V-SET DOMAIN-CONTAINING PROTEIN"/>
    <property type="match status" value="1"/>
</dbReference>
<protein>
    <recommendedName>
        <fullName evidence="3">Ig-like domain-containing protein</fullName>
    </recommendedName>
</protein>
<keyword evidence="2" id="KW-0391">Immunity</keyword>
<dbReference type="InterPro" id="IPR050413">
    <property type="entry name" value="TCR_beta_variable"/>
</dbReference>
<dbReference type="SUPFAM" id="SSF48726">
    <property type="entry name" value="Immunoglobulin"/>
    <property type="match status" value="1"/>
</dbReference>
<proteinExistence type="predicted"/>
<dbReference type="Pfam" id="PF07686">
    <property type="entry name" value="V-set"/>
    <property type="match status" value="1"/>
</dbReference>
<dbReference type="SMART" id="SM00409">
    <property type="entry name" value="IG"/>
    <property type="match status" value="1"/>
</dbReference>